<gene>
    <name evidence="2" type="ORF">PH7735_01826</name>
</gene>
<dbReference type="STRING" id="1715693.PH7735_01826"/>
<accession>A0A0P1I7G9</accession>
<organism evidence="2 3">
    <name type="scientific">Shimia thalassica</name>
    <dbReference type="NCBI Taxonomy" id="1715693"/>
    <lineage>
        <taxon>Bacteria</taxon>
        <taxon>Pseudomonadati</taxon>
        <taxon>Pseudomonadota</taxon>
        <taxon>Alphaproteobacteria</taxon>
        <taxon>Rhodobacterales</taxon>
        <taxon>Roseobacteraceae</taxon>
    </lineage>
</organism>
<proteinExistence type="predicted"/>
<keyword evidence="3" id="KW-1185">Reference proteome</keyword>
<evidence type="ECO:0000256" key="1">
    <source>
        <dbReference type="SAM" id="SignalP"/>
    </source>
</evidence>
<feature type="signal peptide" evidence="1">
    <location>
        <begin position="1"/>
        <end position="24"/>
    </location>
</feature>
<dbReference type="Proteomes" id="UP000051870">
    <property type="component" value="Unassembled WGS sequence"/>
</dbReference>
<dbReference type="RefSeq" id="WP_058310909.1">
    <property type="nucleotide sequence ID" value="NZ_CYTW01000001.1"/>
</dbReference>
<name>A0A0P1I7G9_9RHOB</name>
<evidence type="ECO:0000313" key="3">
    <source>
        <dbReference type="Proteomes" id="UP000051870"/>
    </source>
</evidence>
<keyword evidence="1" id="KW-0732">Signal</keyword>
<feature type="chain" id="PRO_5006064965" description="DUF3887 domain-containing protein" evidence="1">
    <location>
        <begin position="25"/>
        <end position="145"/>
    </location>
</feature>
<sequence length="145" mass="16940">MIKTLFKVSSLVVFAALAPMAATAQEETKIGPRETYNEAREEMDALIKQRRLGDAIRMFESLGQPDNKELAALDTKMRVLYKTDFTDVALIRSEIHKNGFRQEIIGYWNDEQYLYVYLLMHTVNNRPRLLNFRFDADFHALNMLF</sequence>
<dbReference type="EMBL" id="CYTW01000001">
    <property type="protein sequence ID" value="CUJ95079.1"/>
    <property type="molecule type" value="Genomic_DNA"/>
</dbReference>
<dbReference type="AlphaFoldDB" id="A0A0P1I7G9"/>
<reference evidence="3" key="1">
    <citation type="submission" date="2015-09" db="EMBL/GenBank/DDBJ databases">
        <authorList>
            <person name="Rodrigo-Torres Lidia"/>
            <person name="Arahal R.David."/>
        </authorList>
    </citation>
    <scope>NUCLEOTIDE SEQUENCE [LARGE SCALE GENOMIC DNA]</scope>
    <source>
        <strain evidence="3">CECT 7735</strain>
    </source>
</reference>
<dbReference type="GeneID" id="83880865"/>
<protein>
    <recommendedName>
        <fullName evidence="4">DUF3887 domain-containing protein</fullName>
    </recommendedName>
</protein>
<evidence type="ECO:0000313" key="2">
    <source>
        <dbReference type="EMBL" id="CUJ95079.1"/>
    </source>
</evidence>
<evidence type="ECO:0008006" key="4">
    <source>
        <dbReference type="Google" id="ProtNLM"/>
    </source>
</evidence>